<evidence type="ECO:0000313" key="3">
    <source>
        <dbReference type="EMBL" id="MDY7220293.1"/>
    </source>
</evidence>
<reference evidence="3 4" key="1">
    <citation type="submission" date="2023-12" db="EMBL/GenBank/DDBJ databases">
        <title>Denitrificimonas halotolerans sp. nov.,a novel species isolated from landfill leachate.</title>
        <authorList>
            <person name="Wang S."/>
        </authorList>
    </citation>
    <scope>NUCLEOTIDE SEQUENCE [LARGE SCALE GENOMIC DNA]</scope>
    <source>
        <strain evidence="3 4">JX-1</strain>
    </source>
</reference>
<evidence type="ECO:0000313" key="4">
    <source>
        <dbReference type="Proteomes" id="UP001294570"/>
    </source>
</evidence>
<feature type="domain" description="Transposase IS66 central" evidence="1">
    <location>
        <begin position="1"/>
        <end position="179"/>
    </location>
</feature>
<organism evidence="3 4">
    <name type="scientific">Denitrificimonas halotolerans</name>
    <dbReference type="NCBI Taxonomy" id="3098930"/>
    <lineage>
        <taxon>Bacteria</taxon>
        <taxon>Pseudomonadati</taxon>
        <taxon>Pseudomonadota</taxon>
        <taxon>Gammaproteobacteria</taxon>
        <taxon>Pseudomonadales</taxon>
        <taxon>Pseudomonadaceae</taxon>
        <taxon>Denitrificimonas</taxon>
    </lineage>
</organism>
<dbReference type="NCBIfam" id="NF033517">
    <property type="entry name" value="transpos_IS66"/>
    <property type="match status" value="1"/>
</dbReference>
<evidence type="ECO:0000259" key="1">
    <source>
        <dbReference type="Pfam" id="PF03050"/>
    </source>
</evidence>
<dbReference type="PANTHER" id="PTHR33678:SF1">
    <property type="entry name" value="BLL1576 PROTEIN"/>
    <property type="match status" value="1"/>
</dbReference>
<evidence type="ECO:0000259" key="2">
    <source>
        <dbReference type="Pfam" id="PF13817"/>
    </source>
</evidence>
<sequence length="229" mass="25493">RAGSVAVRLLDDFEGVLQADGYSGYSAVCTANSITRIGCWDHTRRKFVEADKSADSKAKAKKGTVSKTDVALSYIRKLYRVESNIADKTDEERLKARQEISVPILNEFKQWLDKNAGKVMKGGALKKAIDYTLNQWSYLIGYCERGDLMISNIMAENAIRPFAIGRKNWLFADTRKGAEASAACYSLIETAKANNLDPQAYIKHILDHIAVADTLEKLEALLPWNVELG</sequence>
<dbReference type="EMBL" id="JAXIVU010000024">
    <property type="protein sequence ID" value="MDY7220293.1"/>
    <property type="molecule type" value="Genomic_DNA"/>
</dbReference>
<dbReference type="InterPro" id="IPR039552">
    <property type="entry name" value="IS66_C"/>
</dbReference>
<dbReference type="PANTHER" id="PTHR33678">
    <property type="entry name" value="BLL1576 PROTEIN"/>
    <property type="match status" value="1"/>
</dbReference>
<dbReference type="InterPro" id="IPR004291">
    <property type="entry name" value="Transposase_IS66_central"/>
</dbReference>
<comment type="caution">
    <text evidence="3">The sequence shown here is derived from an EMBL/GenBank/DDBJ whole genome shotgun (WGS) entry which is preliminary data.</text>
</comment>
<name>A0ABU5GTJ8_9GAMM</name>
<dbReference type="RefSeq" id="WP_321554378.1">
    <property type="nucleotide sequence ID" value="NZ_JAXIVU010000024.1"/>
</dbReference>
<feature type="non-terminal residue" evidence="3">
    <location>
        <position position="1"/>
    </location>
</feature>
<feature type="domain" description="Transposase IS66 C-terminal" evidence="2">
    <location>
        <begin position="186"/>
        <end position="224"/>
    </location>
</feature>
<dbReference type="Proteomes" id="UP001294570">
    <property type="component" value="Unassembled WGS sequence"/>
</dbReference>
<dbReference type="Pfam" id="PF13817">
    <property type="entry name" value="DDE_Tnp_IS66_C"/>
    <property type="match status" value="1"/>
</dbReference>
<accession>A0ABU5GTJ8</accession>
<proteinExistence type="predicted"/>
<keyword evidence="4" id="KW-1185">Reference proteome</keyword>
<gene>
    <name evidence="3" type="ORF">TOI97_12040</name>
</gene>
<protein>
    <submittedName>
        <fullName evidence="3">IS66 family transposase</fullName>
    </submittedName>
</protein>
<dbReference type="Pfam" id="PF03050">
    <property type="entry name" value="DDE_Tnp_IS66"/>
    <property type="match status" value="1"/>
</dbReference>
<dbReference type="InterPro" id="IPR052344">
    <property type="entry name" value="Transposase-related"/>
</dbReference>